<gene>
    <name evidence="1" type="ORF">SKTS_31380</name>
</gene>
<organism evidence="1 2">
    <name type="scientific">Sulfurimicrobium lacus</name>
    <dbReference type="NCBI Taxonomy" id="2715678"/>
    <lineage>
        <taxon>Bacteria</taxon>
        <taxon>Pseudomonadati</taxon>
        <taxon>Pseudomonadota</taxon>
        <taxon>Betaproteobacteria</taxon>
        <taxon>Nitrosomonadales</taxon>
        <taxon>Sulfuricellaceae</taxon>
        <taxon>Sulfurimicrobium</taxon>
    </lineage>
</organism>
<dbReference type="Proteomes" id="UP000502260">
    <property type="component" value="Chromosome"/>
</dbReference>
<proteinExistence type="predicted"/>
<dbReference type="EMBL" id="AP022853">
    <property type="protein sequence ID" value="BCB28252.1"/>
    <property type="molecule type" value="Genomic_DNA"/>
</dbReference>
<dbReference type="KEGG" id="slac:SKTS_31380"/>
<keyword evidence="2" id="KW-1185">Reference proteome</keyword>
<evidence type="ECO:0000313" key="2">
    <source>
        <dbReference type="Proteomes" id="UP000502260"/>
    </source>
</evidence>
<dbReference type="AlphaFoldDB" id="A0A6F8VH29"/>
<name>A0A6F8VH29_9PROT</name>
<dbReference type="RefSeq" id="WP_173067313.1">
    <property type="nucleotide sequence ID" value="NZ_AP022853.1"/>
</dbReference>
<protein>
    <submittedName>
        <fullName evidence="1">Uncharacterized protein</fullName>
    </submittedName>
</protein>
<sequence length="130" mass="13868">MSLVSQMAALAIRVATEIKTLVRPEHPGIARAWVTFGYSGSAIQISAAHNVASVTRLAAGRYRITFSQPFADANYCWLAFARSTTNSGSARTALARSTSDAKTAAYVDVVCATGNTSLSDTTEMNLVVYR</sequence>
<reference evidence="2" key="1">
    <citation type="submission" date="2020-03" db="EMBL/GenBank/DDBJ databases">
        <title>Complete genome sequence of sulfur-oxidizing bacterium skT11.</title>
        <authorList>
            <person name="Kanda M."/>
            <person name="Kojima H."/>
            <person name="Fukui M."/>
        </authorList>
    </citation>
    <scope>NUCLEOTIDE SEQUENCE [LARGE SCALE GENOMIC DNA]</scope>
    <source>
        <strain evidence="2">skT11</strain>
    </source>
</reference>
<accession>A0A6F8VH29</accession>
<evidence type="ECO:0000313" key="1">
    <source>
        <dbReference type="EMBL" id="BCB28252.1"/>
    </source>
</evidence>